<evidence type="ECO:0000256" key="1">
    <source>
        <dbReference type="ARBA" id="ARBA00004141"/>
    </source>
</evidence>
<evidence type="ECO:0000256" key="4">
    <source>
        <dbReference type="ARBA" id="ARBA00022692"/>
    </source>
</evidence>
<feature type="transmembrane region" description="Helical" evidence="9">
    <location>
        <begin position="626"/>
        <end position="656"/>
    </location>
</feature>
<comment type="similarity">
    <text evidence="3 9">Belongs to the nonaspanin (TM9SF) (TC 9.A.2) family.</text>
</comment>
<feature type="transmembrane region" description="Helical" evidence="9">
    <location>
        <begin position="447"/>
        <end position="475"/>
    </location>
</feature>
<proteinExistence type="inferred from homology"/>
<feature type="transmembrane region" description="Helical" evidence="9">
    <location>
        <begin position="415"/>
        <end position="441"/>
    </location>
</feature>
<dbReference type="PANTHER" id="PTHR10766:SF55">
    <property type="entry name" value="TRANSMEMBRANE 9 SUPERFAMILY MEMBER 4"/>
    <property type="match status" value="1"/>
</dbReference>
<evidence type="ECO:0000313" key="10">
    <source>
        <dbReference type="EMBL" id="ODV67636.1"/>
    </source>
</evidence>
<evidence type="ECO:0000256" key="6">
    <source>
        <dbReference type="ARBA" id="ARBA00022989"/>
    </source>
</evidence>
<dbReference type="PANTHER" id="PTHR10766">
    <property type="entry name" value="TRANSMEMBRANE 9 SUPERFAMILY PROTEIN"/>
    <property type="match status" value="1"/>
</dbReference>
<keyword evidence="4 9" id="KW-0812">Transmembrane</keyword>
<evidence type="ECO:0000256" key="9">
    <source>
        <dbReference type="RuleBase" id="RU363079"/>
    </source>
</evidence>
<reference evidence="11" key="1">
    <citation type="submission" date="2016-05" db="EMBL/GenBank/DDBJ databases">
        <title>Comparative genomics of biotechnologically important yeasts.</title>
        <authorList>
            <consortium name="DOE Joint Genome Institute"/>
            <person name="Riley R."/>
            <person name="Haridas S."/>
            <person name="Wolfe K.H."/>
            <person name="Lopes M.R."/>
            <person name="Hittinger C.T."/>
            <person name="Goker M."/>
            <person name="Salamov A."/>
            <person name="Wisecaver J."/>
            <person name="Long T.M."/>
            <person name="Aerts A.L."/>
            <person name="Barry K."/>
            <person name="Choi C."/>
            <person name="Clum A."/>
            <person name="Coughlan A.Y."/>
            <person name="Deshpande S."/>
            <person name="Douglass A.P."/>
            <person name="Hanson S.J."/>
            <person name="Klenk H.-P."/>
            <person name="Labutti K."/>
            <person name="Lapidus A."/>
            <person name="Lindquist E."/>
            <person name="Lipzen A."/>
            <person name="Meier-Kolthoff J.P."/>
            <person name="Ohm R.A."/>
            <person name="Otillar R.P."/>
            <person name="Pangilinan J."/>
            <person name="Peng Y."/>
            <person name="Rokas A."/>
            <person name="Rosa C.A."/>
            <person name="Scheuner C."/>
            <person name="Sibirny A.A."/>
            <person name="Slot J.C."/>
            <person name="Stielow J.B."/>
            <person name="Sun H."/>
            <person name="Kurtzman C.P."/>
            <person name="Blackwell M."/>
            <person name="Grigoriev I.V."/>
            <person name="Jeffries T.W."/>
        </authorList>
    </citation>
    <scope>NUCLEOTIDE SEQUENCE [LARGE SCALE GENOMIC DNA]</scope>
    <source>
        <strain evidence="11">NRRL Y-1933</strain>
    </source>
</reference>
<name>A0A1E4RK70_9ASCO</name>
<sequence length="666" mass="75150">MLILVQLQVIIAFDFQRSPNYYKKGDKVDLLVNKVESDHTQLPYPYYNLPFVCPKGRGSSAKAKSLSLGQILSGDRIWESDYKLEFGIDQPCLRLCNLVAKETGIGKAESLIKDGYVVHWLLDGLPGATTFVSSNKNNKYYAAGFPLGFVEDGVSYIYNHVMLVIRYHSDRKNKNKNTIVGFEVYPKSVSNEQCPGSSKDYKNFALNLKKNEKGEVFSQSTIIPYTYSVYWREDNSIDYDSRWDLYYENETTTNHKIHWISFINSIILLSLGSLIAGIVLLRVLKSDIEVNSVSSPLPTTNNENEKLSNSWKNLIDEVFQKPVFALPLTILVSSGVQIIVATLGVIVILVLNSNLIIGKSTSSTAFFNNHQGAFFSISLFFFITLGFVSSYTGIILHKIFNNNHINVSYTQKTCLIYSIFFSGFLPTLILTVVLILNFFVWAEASSYALPFGTILVLILLVLVVEIPLGIIGGYYGNLKKFDNRSLIGSYTGYSKNETKDKNKNFTPTSSKKKVSWLLNPVTSILIFGTVPFGIVYVELLFIFNSVWLEKTTFYYMYGFLLITSLILIIIIAESSIIATYISLAVYNNPNWQWLCFRVGSSIGWFIYGYSVYYFTLYLHIHDFVSVLFYFAYMALVCVVIGIGCGSVGVLTGLLFIKKIYSAIKLD</sequence>
<dbReference type="EMBL" id="KV454540">
    <property type="protein sequence ID" value="ODV67636.1"/>
    <property type="molecule type" value="Genomic_DNA"/>
</dbReference>
<comment type="subcellular location">
    <subcellularLocation>
        <location evidence="2">Golgi apparatus</location>
    </subcellularLocation>
    <subcellularLocation>
        <location evidence="1">Membrane</location>
        <topology evidence="1">Multi-pass membrane protein</topology>
    </subcellularLocation>
</comment>
<gene>
    <name evidence="10" type="ORF">HYPBUDRAFT_107528</name>
</gene>
<evidence type="ECO:0000256" key="7">
    <source>
        <dbReference type="ARBA" id="ARBA00023034"/>
    </source>
</evidence>
<keyword evidence="5" id="KW-0732">Signal</keyword>
<dbReference type="GO" id="GO:0006878">
    <property type="term" value="P:intracellular copper ion homeostasis"/>
    <property type="evidence" value="ECO:0007669"/>
    <property type="project" value="EnsemblFungi"/>
</dbReference>
<feature type="transmembrane region" description="Helical" evidence="9">
    <location>
        <begin position="555"/>
        <end position="581"/>
    </location>
</feature>
<dbReference type="AlphaFoldDB" id="A0A1E4RK70"/>
<dbReference type="GeneID" id="30993108"/>
<dbReference type="Pfam" id="PF02990">
    <property type="entry name" value="EMP70"/>
    <property type="match status" value="1"/>
</dbReference>
<dbReference type="GO" id="GO:0007124">
    <property type="term" value="P:pseudohyphal growth"/>
    <property type="evidence" value="ECO:0007669"/>
    <property type="project" value="EnsemblFungi"/>
</dbReference>
<keyword evidence="6 9" id="KW-1133">Transmembrane helix</keyword>
<dbReference type="GO" id="GO:0001403">
    <property type="term" value="P:invasive growth in response to glucose limitation"/>
    <property type="evidence" value="ECO:0007669"/>
    <property type="project" value="EnsemblFungi"/>
</dbReference>
<dbReference type="RefSeq" id="XP_020076703.1">
    <property type="nucleotide sequence ID" value="XM_020218558.1"/>
</dbReference>
<feature type="transmembrane region" description="Helical" evidence="9">
    <location>
        <begin position="593"/>
        <end position="614"/>
    </location>
</feature>
<dbReference type="STRING" id="984485.A0A1E4RK70"/>
<evidence type="ECO:0000256" key="8">
    <source>
        <dbReference type="ARBA" id="ARBA00023136"/>
    </source>
</evidence>
<keyword evidence="11" id="KW-1185">Reference proteome</keyword>
<feature type="transmembrane region" description="Helical" evidence="9">
    <location>
        <begin position="259"/>
        <end position="281"/>
    </location>
</feature>
<dbReference type="GO" id="GO:0007034">
    <property type="term" value="P:vacuolar transport"/>
    <property type="evidence" value="ECO:0007669"/>
    <property type="project" value="EnsemblFungi"/>
</dbReference>
<dbReference type="InterPro" id="IPR004240">
    <property type="entry name" value="EMP70"/>
</dbReference>
<dbReference type="Proteomes" id="UP000095085">
    <property type="component" value="Unassembled WGS sequence"/>
</dbReference>
<feature type="transmembrane region" description="Helical" evidence="9">
    <location>
        <begin position="516"/>
        <end position="543"/>
    </location>
</feature>
<protein>
    <recommendedName>
        <fullName evidence="9">Transmembrane 9 superfamily member</fullName>
    </recommendedName>
</protein>
<evidence type="ECO:0000313" key="11">
    <source>
        <dbReference type="Proteomes" id="UP000095085"/>
    </source>
</evidence>
<feature type="transmembrane region" description="Helical" evidence="9">
    <location>
        <begin position="371"/>
        <end position="394"/>
    </location>
</feature>
<evidence type="ECO:0000256" key="2">
    <source>
        <dbReference type="ARBA" id="ARBA00004555"/>
    </source>
</evidence>
<feature type="transmembrane region" description="Helical" evidence="9">
    <location>
        <begin position="323"/>
        <end position="351"/>
    </location>
</feature>
<dbReference type="GO" id="GO:0072657">
    <property type="term" value="P:protein localization to membrane"/>
    <property type="evidence" value="ECO:0007669"/>
    <property type="project" value="TreeGrafter"/>
</dbReference>
<keyword evidence="7" id="KW-0333">Golgi apparatus</keyword>
<evidence type="ECO:0000256" key="5">
    <source>
        <dbReference type="ARBA" id="ARBA00022729"/>
    </source>
</evidence>
<evidence type="ECO:0000256" key="3">
    <source>
        <dbReference type="ARBA" id="ARBA00005227"/>
    </source>
</evidence>
<organism evidence="10 11">
    <name type="scientific">Hyphopichia burtonii NRRL Y-1933</name>
    <dbReference type="NCBI Taxonomy" id="984485"/>
    <lineage>
        <taxon>Eukaryota</taxon>
        <taxon>Fungi</taxon>
        <taxon>Dikarya</taxon>
        <taxon>Ascomycota</taxon>
        <taxon>Saccharomycotina</taxon>
        <taxon>Pichiomycetes</taxon>
        <taxon>Debaryomycetaceae</taxon>
        <taxon>Hyphopichia</taxon>
    </lineage>
</organism>
<keyword evidence="8 9" id="KW-0472">Membrane</keyword>
<accession>A0A1E4RK70</accession>
<dbReference type="GO" id="GO:0016020">
    <property type="term" value="C:membrane"/>
    <property type="evidence" value="ECO:0007669"/>
    <property type="project" value="UniProtKB-SubCell"/>
</dbReference>
<dbReference type="OrthoDB" id="1666796at2759"/>
<dbReference type="GO" id="GO:0005794">
    <property type="term" value="C:Golgi apparatus"/>
    <property type="evidence" value="ECO:0007669"/>
    <property type="project" value="UniProtKB-SubCell"/>
</dbReference>